<keyword evidence="2" id="KW-1185">Reference proteome</keyword>
<dbReference type="Proteomes" id="UP000298663">
    <property type="component" value="Unassembled WGS sequence"/>
</dbReference>
<gene>
    <name evidence="1" type="ORF">L596_001111</name>
</gene>
<dbReference type="EMBL" id="AZBU02000001">
    <property type="protein sequence ID" value="TMS33358.1"/>
    <property type="molecule type" value="Genomic_DNA"/>
</dbReference>
<proteinExistence type="predicted"/>
<dbReference type="AlphaFoldDB" id="A0A4U8UPB4"/>
<reference evidence="1 2" key="2">
    <citation type="journal article" date="2019" name="G3 (Bethesda)">
        <title>Hybrid Assembly of the Genome of the Entomopathogenic Nematode Steinernema carpocapsae Identifies the X-Chromosome.</title>
        <authorList>
            <person name="Serra L."/>
            <person name="Macchietto M."/>
            <person name="Macias-Munoz A."/>
            <person name="McGill C.J."/>
            <person name="Rodriguez I.M."/>
            <person name="Rodriguez B."/>
            <person name="Murad R."/>
            <person name="Mortazavi A."/>
        </authorList>
    </citation>
    <scope>NUCLEOTIDE SEQUENCE [LARGE SCALE GENOMIC DNA]</scope>
    <source>
        <strain evidence="1 2">ALL</strain>
    </source>
</reference>
<organism evidence="1 2">
    <name type="scientific">Steinernema carpocapsae</name>
    <name type="common">Entomopathogenic nematode</name>
    <dbReference type="NCBI Taxonomy" id="34508"/>
    <lineage>
        <taxon>Eukaryota</taxon>
        <taxon>Metazoa</taxon>
        <taxon>Ecdysozoa</taxon>
        <taxon>Nematoda</taxon>
        <taxon>Chromadorea</taxon>
        <taxon>Rhabditida</taxon>
        <taxon>Tylenchina</taxon>
        <taxon>Panagrolaimomorpha</taxon>
        <taxon>Strongyloidoidea</taxon>
        <taxon>Steinernematidae</taxon>
        <taxon>Steinernema</taxon>
    </lineage>
</organism>
<evidence type="ECO:0000313" key="2">
    <source>
        <dbReference type="Proteomes" id="UP000298663"/>
    </source>
</evidence>
<accession>A0A4U8UPB4</accession>
<reference evidence="1 2" key="1">
    <citation type="journal article" date="2015" name="Genome Biol.">
        <title>Comparative genomics of Steinernema reveals deeply conserved gene regulatory networks.</title>
        <authorList>
            <person name="Dillman A.R."/>
            <person name="Macchietto M."/>
            <person name="Porter C.F."/>
            <person name="Rogers A."/>
            <person name="Williams B."/>
            <person name="Antoshechkin I."/>
            <person name="Lee M.M."/>
            <person name="Goodwin Z."/>
            <person name="Lu X."/>
            <person name="Lewis E.E."/>
            <person name="Goodrich-Blair H."/>
            <person name="Stock S.P."/>
            <person name="Adams B.J."/>
            <person name="Sternberg P.W."/>
            <person name="Mortazavi A."/>
        </authorList>
    </citation>
    <scope>NUCLEOTIDE SEQUENCE [LARGE SCALE GENOMIC DNA]</scope>
    <source>
        <strain evidence="1 2">ALL</strain>
    </source>
</reference>
<comment type="caution">
    <text evidence="1">The sequence shown here is derived from an EMBL/GenBank/DDBJ whole genome shotgun (WGS) entry which is preliminary data.</text>
</comment>
<name>A0A4U8UPB4_STECR</name>
<protein>
    <submittedName>
        <fullName evidence="1">Uncharacterized protein</fullName>
    </submittedName>
</protein>
<sequence>MGLIDAYVCNARTLAVVSGLEMGLKLQAAPIASEIWFDQPARISNARQQEPCAFFNTSNKAKKNRLLKDN</sequence>
<evidence type="ECO:0000313" key="1">
    <source>
        <dbReference type="EMBL" id="TMS33358.1"/>
    </source>
</evidence>